<dbReference type="EnsemblMetazoa" id="XM_019999248.1">
    <property type="protein sequence ID" value="XP_019854807.1"/>
    <property type="gene ID" value="LOC109583784"/>
</dbReference>
<organism evidence="1 2">
    <name type="scientific">Amphimedon queenslandica</name>
    <name type="common">Sponge</name>
    <dbReference type="NCBI Taxonomy" id="400682"/>
    <lineage>
        <taxon>Eukaryota</taxon>
        <taxon>Metazoa</taxon>
        <taxon>Porifera</taxon>
        <taxon>Demospongiae</taxon>
        <taxon>Heteroscleromorpha</taxon>
        <taxon>Haplosclerida</taxon>
        <taxon>Niphatidae</taxon>
        <taxon>Amphimedon</taxon>
    </lineage>
</organism>
<name>A0AAN0JDJ1_AMPQE</name>
<dbReference type="RefSeq" id="XP_019854807.1">
    <property type="nucleotide sequence ID" value="XM_019999248.1"/>
</dbReference>
<dbReference type="KEGG" id="aqu:109583784"/>
<accession>A0AAN0JDJ1</accession>
<dbReference type="AlphaFoldDB" id="A0AAN0JDJ1"/>
<dbReference type="Proteomes" id="UP000007879">
    <property type="component" value="Unassembled WGS sequence"/>
</dbReference>
<protein>
    <submittedName>
        <fullName evidence="1">Uncharacterized protein</fullName>
    </submittedName>
</protein>
<reference evidence="2" key="1">
    <citation type="journal article" date="2010" name="Nature">
        <title>The Amphimedon queenslandica genome and the evolution of animal complexity.</title>
        <authorList>
            <person name="Srivastava M."/>
            <person name="Simakov O."/>
            <person name="Chapman J."/>
            <person name="Fahey B."/>
            <person name="Gauthier M.E."/>
            <person name="Mitros T."/>
            <person name="Richards G.S."/>
            <person name="Conaco C."/>
            <person name="Dacre M."/>
            <person name="Hellsten U."/>
            <person name="Larroux C."/>
            <person name="Putnam N.H."/>
            <person name="Stanke M."/>
            <person name="Adamska M."/>
            <person name="Darling A."/>
            <person name="Degnan S.M."/>
            <person name="Oakley T.H."/>
            <person name="Plachetzki D.C."/>
            <person name="Zhai Y."/>
            <person name="Adamski M."/>
            <person name="Calcino A."/>
            <person name="Cummins S.F."/>
            <person name="Goodstein D.M."/>
            <person name="Harris C."/>
            <person name="Jackson D.J."/>
            <person name="Leys S.P."/>
            <person name="Shu S."/>
            <person name="Woodcroft B.J."/>
            <person name="Vervoort M."/>
            <person name="Kosik K.S."/>
            <person name="Manning G."/>
            <person name="Degnan B.M."/>
            <person name="Rokhsar D.S."/>
        </authorList>
    </citation>
    <scope>NUCLEOTIDE SEQUENCE [LARGE SCALE GENOMIC DNA]</scope>
</reference>
<evidence type="ECO:0000313" key="2">
    <source>
        <dbReference type="Proteomes" id="UP000007879"/>
    </source>
</evidence>
<proteinExistence type="predicted"/>
<evidence type="ECO:0000313" key="1">
    <source>
        <dbReference type="EnsemblMetazoa" id="XP_019854807.1"/>
    </source>
</evidence>
<reference evidence="1" key="2">
    <citation type="submission" date="2024-06" db="UniProtKB">
        <authorList>
            <consortium name="EnsemblMetazoa"/>
        </authorList>
    </citation>
    <scope>IDENTIFICATION</scope>
</reference>
<dbReference type="GeneID" id="109583784"/>
<sequence>MKIKINRSLKELLAHSVGTKDSPNPQNDIKKHINDLKRFLSFSEAMFRDIANGCKEERIINASQYDELFDGMNNQSLSKRVDVFMGNITLLIEYCTDETSVFLSILKEQDHVALSKLADKIAASLEAR</sequence>
<keyword evidence="2" id="KW-1185">Reference proteome</keyword>